<dbReference type="InterPro" id="IPR011545">
    <property type="entry name" value="DEAD/DEAH_box_helicase_dom"/>
</dbReference>
<dbReference type="GO" id="GO:0003724">
    <property type="term" value="F:RNA helicase activity"/>
    <property type="evidence" value="ECO:0007669"/>
    <property type="project" value="UniProtKB-EC"/>
</dbReference>
<organism evidence="7 8">
    <name type="scientific">Zhongshania arctica</name>
    <dbReference type="NCBI Taxonomy" id="3238302"/>
    <lineage>
        <taxon>Bacteria</taxon>
        <taxon>Pseudomonadati</taxon>
        <taxon>Pseudomonadota</taxon>
        <taxon>Gammaproteobacteria</taxon>
        <taxon>Cellvibrionales</taxon>
        <taxon>Spongiibacteraceae</taxon>
        <taxon>Zhongshania</taxon>
    </lineage>
</organism>
<dbReference type="InterPro" id="IPR003593">
    <property type="entry name" value="AAA+_ATPase"/>
</dbReference>
<evidence type="ECO:0000313" key="7">
    <source>
        <dbReference type="EMBL" id="MEX1666108.1"/>
    </source>
</evidence>
<dbReference type="SMART" id="SM00487">
    <property type="entry name" value="DEXDc"/>
    <property type="match status" value="1"/>
</dbReference>
<dbReference type="NCBIfam" id="NF008348">
    <property type="entry name" value="PRK11131.1"/>
    <property type="match status" value="1"/>
</dbReference>
<dbReference type="Pfam" id="PF11898">
    <property type="entry name" value="DUF3418"/>
    <property type="match status" value="1"/>
</dbReference>
<comment type="caution">
    <text evidence="7">The sequence shown here is derived from an EMBL/GenBank/DDBJ whole genome shotgun (WGS) entry which is preliminary data.</text>
</comment>
<reference evidence="7 8" key="1">
    <citation type="journal article" date="2011" name="Int. J. Syst. Evol. Microbiol.">
        <title>Zhongshania antarctica gen. nov., sp. nov. and Zhongshania guokunii sp. nov., gammaproteobacteria respectively isolated from coastal attached (fast) ice and surface seawater of the Antarctic.</title>
        <authorList>
            <person name="Li H.J."/>
            <person name="Zhang X.Y."/>
            <person name="Chen C.X."/>
            <person name="Zhang Y.J."/>
            <person name="Gao Z.M."/>
            <person name="Yu Y."/>
            <person name="Chen X.L."/>
            <person name="Chen B."/>
            <person name="Zhang Y.Z."/>
        </authorList>
    </citation>
    <scope>NUCLEOTIDE SEQUENCE [LARGE SCALE GENOMIC DNA]</scope>
    <source>
        <strain evidence="7 8">R06B22</strain>
    </source>
</reference>
<dbReference type="InterPro" id="IPR010222">
    <property type="entry name" value="RNA_helicase_HrpA"/>
</dbReference>
<protein>
    <submittedName>
        <fullName evidence="7">ATP-dependent RNA helicase HrpA</fullName>
        <ecNumber evidence="7">3.6.4.13</ecNumber>
    </submittedName>
</protein>
<dbReference type="InterPro" id="IPR024590">
    <property type="entry name" value="HrpA_C"/>
</dbReference>
<evidence type="ECO:0000256" key="3">
    <source>
        <dbReference type="ARBA" id="ARBA00022806"/>
    </source>
</evidence>
<dbReference type="Pfam" id="PF00270">
    <property type="entry name" value="DEAD"/>
    <property type="match status" value="1"/>
</dbReference>
<dbReference type="InterPro" id="IPR001650">
    <property type="entry name" value="Helicase_C-like"/>
</dbReference>
<dbReference type="CDD" id="cd18791">
    <property type="entry name" value="SF2_C_RHA"/>
    <property type="match status" value="1"/>
</dbReference>
<keyword evidence="8" id="KW-1185">Reference proteome</keyword>
<dbReference type="Pfam" id="PF21010">
    <property type="entry name" value="HA2_C"/>
    <property type="match status" value="1"/>
</dbReference>
<dbReference type="Gene3D" id="1.20.120.1080">
    <property type="match status" value="1"/>
</dbReference>
<keyword evidence="4" id="KW-0067">ATP-binding</keyword>
<dbReference type="InterPro" id="IPR014001">
    <property type="entry name" value="Helicase_ATP-bd"/>
</dbReference>
<evidence type="ECO:0000259" key="6">
    <source>
        <dbReference type="PROSITE" id="PS51194"/>
    </source>
</evidence>
<dbReference type="InterPro" id="IPR007502">
    <property type="entry name" value="Helicase-assoc_dom"/>
</dbReference>
<dbReference type="EMBL" id="JBFRYB010000001">
    <property type="protein sequence ID" value="MEX1666108.1"/>
    <property type="molecule type" value="Genomic_DNA"/>
</dbReference>
<gene>
    <name evidence="7" type="primary">hrpA</name>
    <name evidence="7" type="ORF">AB4875_11485</name>
</gene>
<dbReference type="CDD" id="cd17989">
    <property type="entry name" value="DEXHc_HrpA"/>
    <property type="match status" value="1"/>
</dbReference>
<name>A0ABV3TWX4_9GAMM</name>
<dbReference type="InterPro" id="IPR011709">
    <property type="entry name" value="DEAD-box_helicase_OB_fold"/>
</dbReference>
<dbReference type="Pfam" id="PF07717">
    <property type="entry name" value="OB_NTP_bind"/>
    <property type="match status" value="1"/>
</dbReference>
<dbReference type="EC" id="3.6.4.13" evidence="7"/>
<dbReference type="PANTHER" id="PTHR18934">
    <property type="entry name" value="ATP-DEPENDENT RNA HELICASE"/>
    <property type="match status" value="1"/>
</dbReference>
<dbReference type="RefSeq" id="WP_368376193.1">
    <property type="nucleotide sequence ID" value="NZ_JBFRYB010000001.1"/>
</dbReference>
<evidence type="ECO:0000256" key="1">
    <source>
        <dbReference type="ARBA" id="ARBA00022741"/>
    </source>
</evidence>
<dbReference type="GO" id="GO:0016787">
    <property type="term" value="F:hydrolase activity"/>
    <property type="evidence" value="ECO:0007669"/>
    <property type="project" value="UniProtKB-KW"/>
</dbReference>
<dbReference type="PROSITE" id="PS51192">
    <property type="entry name" value="HELICASE_ATP_BIND_1"/>
    <property type="match status" value="1"/>
</dbReference>
<proteinExistence type="predicted"/>
<dbReference type="Gene3D" id="3.40.50.300">
    <property type="entry name" value="P-loop containing nucleotide triphosphate hydrolases"/>
    <property type="match status" value="2"/>
</dbReference>
<dbReference type="SUPFAM" id="SSF52540">
    <property type="entry name" value="P-loop containing nucleoside triphosphate hydrolases"/>
    <property type="match status" value="1"/>
</dbReference>
<evidence type="ECO:0000256" key="2">
    <source>
        <dbReference type="ARBA" id="ARBA00022801"/>
    </source>
</evidence>
<feature type="domain" description="Helicase C-terminal" evidence="6">
    <location>
        <begin position="273"/>
        <end position="445"/>
    </location>
</feature>
<dbReference type="SMART" id="SM00847">
    <property type="entry name" value="HA2"/>
    <property type="match status" value="1"/>
</dbReference>
<dbReference type="Pfam" id="PF00271">
    <property type="entry name" value="Helicase_C"/>
    <property type="match status" value="1"/>
</dbReference>
<feature type="domain" description="Helicase ATP-binding" evidence="5">
    <location>
        <begin position="85"/>
        <end position="248"/>
    </location>
</feature>
<dbReference type="PANTHER" id="PTHR18934:SF99">
    <property type="entry name" value="ATP-DEPENDENT RNA HELICASE DHX37-RELATED"/>
    <property type="match status" value="1"/>
</dbReference>
<keyword evidence="1" id="KW-0547">Nucleotide-binding</keyword>
<dbReference type="Proteomes" id="UP001557484">
    <property type="component" value="Unassembled WGS sequence"/>
</dbReference>
<sequence>MSEITAASLMASVDECMLGDRFALAKQCRQLQKQAAANIAVGDKLLALAQRMERSALRVTQRRDKLPKIIYPEDLPVAQRLDDIRKAITDHQVVVLAGETGSGKTTQLPKICLEMGRGIAGLIAHTQPRRIAARAVAERLAEELNTPLGDGIAYQIRFQEVASPNSYIKVMTDGILLAAIQQDRFLSQYDTIIIDEAHERSLNIDFLLGYLKTLLPKRPDLKLIITSATIDVERFSAHFNNAPVIEVSGRSFPVEYRYRPQQELSADNDLGEAVEAVLRELMAEGAHRHGDTLVFLSGERDIRELTRHLKNADLPGAEVLPLYSRLSSAEQQRIFNLRGRRGWRVVLATNVAETSLTVPGIRYVIDGGTARVSRYSVRSKVQRLPIEAISQASANQRAGRCGRVAPGIAYRLYSEADYLGRPAYTEPEIQRTNLAAVILKMLQLKLGDISEFPFVDAPDSKFVNDGFALLAELGAVSDGRLTKLGDQLGRFPVDPRIGRLLLAAAEGSCLREMLIIASALSIQDPRERPADKRQASDEKHRRFWQVDSDFAAFVALWDYAEEQRQELSTSKWRKLCQREFLSWTRMREWREVHHQLTLMCRQLNLKQNKEPADFNSIHKALLPAYLGQIATKDEGREFTGARNRKLHIFPGSGLFKKPPKWIVAAELAETTQLYARCVAKIDPEWVFGINDSLLKRSYYEPQWQPRSGRVMAYEQTALYGLIIRDKQRVHYGPIAPEESREILIRQGLVEGRYQGRAAFYQHNKRLISEISEIEDKARRRDILVSDDELFRFYDERIPAGTITAKHLEHWLKATAPPNTLYLSRGELMRHGGGDVTEQQFPDTLLCGGMSLALAYHFEPGHAADGVSVSVPLGNLVDLAEGRLEWLVPGLLREKCIALVKTLPKAQRKQLVPVPDYVDRALPMIKAGDQALLPQLATALHRLSGLKIDVNEWAVNRIDDYYLMNIRVLDSGGKLLAQGRDLLKLKAQLADQVQQGIAEESSGGFSSKVLQDWNFGTLEKRHEFKRGGAVLTAYPCLRDDGESVVLELAESEQDARQKSLYGVLRLLLLRMSQQVKLLRANLFRNNAVQLQFAAVGEQKKRWIEDCLLAAARQSFAIDPDKLPESDDDFETLWQAGRASFTGDAESYAVLLIEVLGHYSDIRRALKKLKSLSWIHSINDVNKQLEGLFFDGFITEQTREELQQYPRYLRAILQRLTKLDGHYQRDRQCTLIIEPLQQQLLEFLTKSPEGARSHLTLREYRWQLEEFRISLFAQNIGTRSPVSEKRLKQLWKSVCQDVTF</sequence>
<dbReference type="InterPro" id="IPR027417">
    <property type="entry name" value="P-loop_NTPase"/>
</dbReference>
<dbReference type="SMART" id="SM00382">
    <property type="entry name" value="AAA"/>
    <property type="match status" value="1"/>
</dbReference>
<keyword evidence="2 7" id="KW-0378">Hydrolase</keyword>
<evidence type="ECO:0000259" key="5">
    <source>
        <dbReference type="PROSITE" id="PS51192"/>
    </source>
</evidence>
<keyword evidence="3 7" id="KW-0347">Helicase</keyword>
<accession>A0ABV3TWX4</accession>
<evidence type="ECO:0000313" key="8">
    <source>
        <dbReference type="Proteomes" id="UP001557484"/>
    </source>
</evidence>
<dbReference type="PROSITE" id="PS51194">
    <property type="entry name" value="HELICASE_CTER"/>
    <property type="match status" value="1"/>
</dbReference>
<evidence type="ECO:0000256" key="4">
    <source>
        <dbReference type="ARBA" id="ARBA00022840"/>
    </source>
</evidence>
<dbReference type="NCBIfam" id="TIGR01967">
    <property type="entry name" value="DEAH_box_HrpA"/>
    <property type="match status" value="1"/>
</dbReference>
<dbReference type="SMART" id="SM00490">
    <property type="entry name" value="HELICc"/>
    <property type="match status" value="1"/>
</dbReference>